<evidence type="ECO:0000259" key="2">
    <source>
        <dbReference type="PROSITE" id="PS51746"/>
    </source>
</evidence>
<dbReference type="InterPro" id="IPR036457">
    <property type="entry name" value="PPM-type-like_dom_sf"/>
</dbReference>
<accession>A0ABY2IGW0</accession>
<protein>
    <submittedName>
        <fullName evidence="3">Serine/threonine-protein phosphatase</fullName>
    </submittedName>
</protein>
<dbReference type="RefSeq" id="WP_134532787.1">
    <property type="nucleotide sequence ID" value="NZ_SOFG01000004.1"/>
</dbReference>
<reference evidence="3 4" key="1">
    <citation type="submission" date="2019-03" db="EMBL/GenBank/DDBJ databases">
        <title>Genomics of glacier-inhabiting Cryobacterium strains.</title>
        <authorList>
            <person name="Liu Q."/>
            <person name="Xin Y.-H."/>
        </authorList>
    </citation>
    <scope>NUCLEOTIDE SEQUENCE [LARGE SCALE GENOMIC DNA]</scope>
    <source>
        <strain evidence="3 4">MDB2-B</strain>
    </source>
</reference>
<evidence type="ECO:0000313" key="3">
    <source>
        <dbReference type="EMBL" id="TFB90802.1"/>
    </source>
</evidence>
<keyword evidence="4" id="KW-1185">Reference proteome</keyword>
<comment type="caution">
    <text evidence="3">The sequence shown here is derived from an EMBL/GenBank/DDBJ whole genome shotgun (WGS) entry which is preliminary data.</text>
</comment>
<dbReference type="SMART" id="SM00331">
    <property type="entry name" value="PP2C_SIG"/>
    <property type="match status" value="1"/>
</dbReference>
<name>A0ABY2IGW0_9MICO</name>
<evidence type="ECO:0000313" key="4">
    <source>
        <dbReference type="Proteomes" id="UP000297608"/>
    </source>
</evidence>
<sequence length="293" mass="30374">MTQIGQGSGGFEVAFPSVKKTVSLAWAALTDTGHRREVNEDSLISVPPIFAVADGMGGHSAGDVASAAVVNRLAELAGRDSPQNAAINTALGLAVTDMASGVGVTDLGTGTTVTGALLAVVSGAPHWVVFNIGDSRVYLLTSGVLEQITIDHSVVQELVDAGRITRDEADVHPHGNIITRAVGFHEAPIPDYRVLPVHPGMRLLICSDGLTKELTAYGIRHFLISNPDPEDAAKALVEAALENGGRDNVTVIVLDVLDIEDSEGTEGTAGADESSAAQDADTGPLDIVHLDTH</sequence>
<dbReference type="CDD" id="cd00143">
    <property type="entry name" value="PP2Cc"/>
    <property type="match status" value="1"/>
</dbReference>
<feature type="region of interest" description="Disordered" evidence="1">
    <location>
        <begin position="263"/>
        <end position="285"/>
    </location>
</feature>
<dbReference type="SUPFAM" id="SSF81606">
    <property type="entry name" value="PP2C-like"/>
    <property type="match status" value="1"/>
</dbReference>
<dbReference type="InterPro" id="IPR015655">
    <property type="entry name" value="PP2C"/>
</dbReference>
<evidence type="ECO:0000256" key="1">
    <source>
        <dbReference type="SAM" id="MobiDB-lite"/>
    </source>
</evidence>
<dbReference type="Pfam" id="PF13672">
    <property type="entry name" value="PP2C_2"/>
    <property type="match status" value="1"/>
</dbReference>
<dbReference type="PROSITE" id="PS51746">
    <property type="entry name" value="PPM_2"/>
    <property type="match status" value="1"/>
</dbReference>
<dbReference type="EMBL" id="SOFG01000004">
    <property type="protein sequence ID" value="TFB90802.1"/>
    <property type="molecule type" value="Genomic_DNA"/>
</dbReference>
<feature type="domain" description="PPM-type phosphatase" evidence="2">
    <location>
        <begin position="25"/>
        <end position="256"/>
    </location>
</feature>
<dbReference type="SMART" id="SM00332">
    <property type="entry name" value="PP2Cc"/>
    <property type="match status" value="1"/>
</dbReference>
<dbReference type="Proteomes" id="UP000297608">
    <property type="component" value="Unassembled WGS sequence"/>
</dbReference>
<dbReference type="Gene3D" id="3.60.40.10">
    <property type="entry name" value="PPM-type phosphatase domain"/>
    <property type="match status" value="1"/>
</dbReference>
<organism evidence="3 4">
    <name type="scientific">Cryobacterium algoricola</name>
    <dbReference type="NCBI Taxonomy" id="1259183"/>
    <lineage>
        <taxon>Bacteria</taxon>
        <taxon>Bacillati</taxon>
        <taxon>Actinomycetota</taxon>
        <taxon>Actinomycetes</taxon>
        <taxon>Micrococcales</taxon>
        <taxon>Microbacteriaceae</taxon>
        <taxon>Cryobacterium</taxon>
    </lineage>
</organism>
<dbReference type="InterPro" id="IPR001932">
    <property type="entry name" value="PPM-type_phosphatase-like_dom"/>
</dbReference>
<gene>
    <name evidence="3" type="ORF">E3O44_04340</name>
</gene>
<proteinExistence type="predicted"/>
<dbReference type="PANTHER" id="PTHR47992">
    <property type="entry name" value="PROTEIN PHOSPHATASE"/>
    <property type="match status" value="1"/>
</dbReference>